<dbReference type="RefSeq" id="WP_061085652.1">
    <property type="nucleotide sequence ID" value="NZ_CP033930.1"/>
</dbReference>
<dbReference type="PROSITE" id="PS51257">
    <property type="entry name" value="PROKAR_LIPOPROTEIN"/>
    <property type="match status" value="1"/>
</dbReference>
<evidence type="ECO:0000313" key="1">
    <source>
        <dbReference type="EMBL" id="AZB20270.1"/>
    </source>
</evidence>
<accession>A0AAD0YZL5</accession>
<reference evidence="1 2" key="1">
    <citation type="submission" date="2018-11" db="EMBL/GenBank/DDBJ databases">
        <title>Proposal to divide the Flavobacteriaceae and reorganize its genera based on Amino Acid Identity values calculated from whole genome sequences.</title>
        <authorList>
            <person name="Nicholson A.C."/>
            <person name="Gulvik C.A."/>
            <person name="Whitney A.M."/>
            <person name="Humrighouse B.W."/>
            <person name="Bell M."/>
            <person name="Holmes B."/>
            <person name="Steigerwalt A.G."/>
            <person name="Villarma A."/>
            <person name="Sheth M."/>
            <person name="Batra D."/>
            <person name="Pryor J."/>
            <person name="Bernardet J.-F."/>
            <person name="Hugo C."/>
            <person name="Kampfer P."/>
            <person name="Newman J."/>
            <person name="McQuiston J.R."/>
        </authorList>
    </citation>
    <scope>NUCLEOTIDE SEQUENCE [LARGE SCALE GENOMIC DNA]</scope>
    <source>
        <strain evidence="1 2">H5559</strain>
    </source>
</reference>
<dbReference type="Proteomes" id="UP000269015">
    <property type="component" value="Chromosome"/>
</dbReference>
<evidence type="ECO:0008006" key="3">
    <source>
        <dbReference type="Google" id="ProtNLM"/>
    </source>
</evidence>
<dbReference type="AlphaFoldDB" id="A0AAD0YZL5"/>
<name>A0AAD0YZL5_CHRID</name>
<organism evidence="1 2">
    <name type="scientific">Chryseobacterium indologenes</name>
    <name type="common">Flavobacterium indologenes</name>
    <dbReference type="NCBI Taxonomy" id="253"/>
    <lineage>
        <taxon>Bacteria</taxon>
        <taxon>Pseudomonadati</taxon>
        <taxon>Bacteroidota</taxon>
        <taxon>Flavobacteriia</taxon>
        <taxon>Flavobacteriales</taxon>
        <taxon>Weeksellaceae</taxon>
        <taxon>Chryseobacterium group</taxon>
        <taxon>Chryseobacterium</taxon>
    </lineage>
</organism>
<sequence>MKRMIIASLFSIIACKEEKKENITQSRPQVKEEVVQEAKSQANESEEAKKWLQKNIEDYFKADLVAQEKVMQKITTKEYFDYKTDATNVDLDVDGSLTEKEFEDKWKKKFDIKKAGTGVGFLISGQDWDEIKVSECKLLESKKNDFLFDVVLADEKMKAKYPIKVKVIKNKDSFVIADVWQEESKLN</sequence>
<dbReference type="EMBL" id="CP033930">
    <property type="protein sequence ID" value="AZB20270.1"/>
    <property type="molecule type" value="Genomic_DNA"/>
</dbReference>
<evidence type="ECO:0000313" key="2">
    <source>
        <dbReference type="Proteomes" id="UP000269015"/>
    </source>
</evidence>
<gene>
    <name evidence="1" type="ORF">EG352_22215</name>
</gene>
<proteinExistence type="predicted"/>
<protein>
    <recommendedName>
        <fullName evidence="3">DUF3828 domain-containing protein</fullName>
    </recommendedName>
</protein>